<dbReference type="AlphaFoldDB" id="A0A2W7IA75"/>
<evidence type="ECO:0000256" key="2">
    <source>
        <dbReference type="ARBA" id="ARBA00004651"/>
    </source>
</evidence>
<accession>A0A2W7IA75</accession>
<dbReference type="PIRSF" id="PIRSF004862">
    <property type="entry name" value="FliF"/>
    <property type="match status" value="1"/>
</dbReference>
<evidence type="ECO:0000256" key="11">
    <source>
        <dbReference type="SAM" id="Phobius"/>
    </source>
</evidence>
<evidence type="ECO:0000259" key="13">
    <source>
        <dbReference type="Pfam" id="PF08345"/>
    </source>
</evidence>
<dbReference type="GO" id="GO:0003774">
    <property type="term" value="F:cytoskeletal motor activity"/>
    <property type="evidence" value="ECO:0007669"/>
    <property type="project" value="InterPro"/>
</dbReference>
<dbReference type="PANTHER" id="PTHR30046:SF0">
    <property type="entry name" value="FLAGELLAR M-RING PROTEIN"/>
    <property type="match status" value="1"/>
</dbReference>
<dbReference type="Gene3D" id="3.30.300.30">
    <property type="match status" value="1"/>
</dbReference>
<dbReference type="EMBL" id="QKYU01000017">
    <property type="protein sequence ID" value="PZW43028.1"/>
    <property type="molecule type" value="Genomic_DNA"/>
</dbReference>
<name>A0A2W7IA75_9PROT</name>
<proteinExistence type="inferred from homology"/>
<evidence type="ECO:0000256" key="1">
    <source>
        <dbReference type="ARBA" id="ARBA00004117"/>
    </source>
</evidence>
<gene>
    <name evidence="14" type="ORF">C8P66_11754</name>
</gene>
<evidence type="ECO:0000256" key="7">
    <source>
        <dbReference type="ARBA" id="ARBA00023136"/>
    </source>
</evidence>
<comment type="subcellular location">
    <subcellularLocation>
        <location evidence="1 9">Bacterial flagellum basal body</location>
    </subcellularLocation>
    <subcellularLocation>
        <location evidence="2">Cell membrane</location>
        <topology evidence="2">Multi-pass membrane protein</topology>
    </subcellularLocation>
</comment>
<comment type="function">
    <text evidence="9">The M ring may be actively involved in energy transduction.</text>
</comment>
<keyword evidence="4" id="KW-1003">Cell membrane</keyword>
<keyword evidence="14" id="KW-0966">Cell projection</keyword>
<organism evidence="14 15">
    <name type="scientific">Humitalea rosea</name>
    <dbReference type="NCBI Taxonomy" id="990373"/>
    <lineage>
        <taxon>Bacteria</taxon>
        <taxon>Pseudomonadati</taxon>
        <taxon>Pseudomonadota</taxon>
        <taxon>Alphaproteobacteria</taxon>
        <taxon>Acetobacterales</taxon>
        <taxon>Roseomonadaceae</taxon>
        <taxon>Humitalea</taxon>
    </lineage>
</organism>
<dbReference type="InterPro" id="IPR045851">
    <property type="entry name" value="AMP-bd_C_sf"/>
</dbReference>
<keyword evidence="14" id="KW-0282">Flagellum</keyword>
<dbReference type="Proteomes" id="UP000249688">
    <property type="component" value="Unassembled WGS sequence"/>
</dbReference>
<feature type="compositionally biased region" description="Polar residues" evidence="10">
    <location>
        <begin position="279"/>
        <end position="292"/>
    </location>
</feature>
<dbReference type="PRINTS" id="PR01009">
    <property type="entry name" value="FLGMRINGFLIF"/>
</dbReference>
<dbReference type="PANTHER" id="PTHR30046">
    <property type="entry name" value="FLAGELLAR M-RING PROTEIN"/>
    <property type="match status" value="1"/>
</dbReference>
<dbReference type="Pfam" id="PF01514">
    <property type="entry name" value="YscJ_FliF"/>
    <property type="match status" value="1"/>
</dbReference>
<dbReference type="InterPro" id="IPR013556">
    <property type="entry name" value="Flag_M-ring_C"/>
</dbReference>
<evidence type="ECO:0000259" key="12">
    <source>
        <dbReference type="Pfam" id="PF01514"/>
    </source>
</evidence>
<sequence>MIDQLRSLGTARLAGLAGVGVAVLGLVLWLALRAGQPAMALLYADLDARDAGQVVAALERQHVPYRLGGGGAQVFAPEEQVARLRLALARDGLPAGGSVGYEIFDRGESLTTTPFQQDVNRLRALEGELARTIRGLSGVRGARVHLVLPRREPFSRERGEAQASVVLTMQGAQRLDREGVQAVLHLVSMAVPGLRPQGVSIVDSRGELLARGGQALNGPAGAASQEEARRALEMRLARAVEEMLERSLGQGRVRAEVSAEMDFERVTTVEERFDPDNQVPRSTQTVNEQNRSGEGGVASVATQLPGAEAAAGPQTQESRQEETTNFEIGRTTRNVQREHPVMKRLSVAVLVDGVWEGQPRTFRERTPEELQRLVTLVRGAVGFDERRGDHVEVVSLRFAEPPGAGMEEAPALLGLSPATVARLIESSVFALVALVALLAVARPVAGKLVAALTTRSVLASAEAGAAVPALLPDGTPNPAALGAPGTMLALTDEGEDGMVSLANIAGQMRASSLARLAKLLDAHPEEALGVIRGWLHAETPQ</sequence>
<dbReference type="GO" id="GO:0009431">
    <property type="term" value="C:bacterial-type flagellum basal body, MS ring"/>
    <property type="evidence" value="ECO:0007669"/>
    <property type="project" value="InterPro"/>
</dbReference>
<keyword evidence="6 11" id="KW-1133">Transmembrane helix</keyword>
<evidence type="ECO:0000313" key="14">
    <source>
        <dbReference type="EMBL" id="PZW43028.1"/>
    </source>
</evidence>
<evidence type="ECO:0000313" key="15">
    <source>
        <dbReference type="Proteomes" id="UP000249688"/>
    </source>
</evidence>
<dbReference type="NCBIfam" id="TIGR00206">
    <property type="entry name" value="fliF"/>
    <property type="match status" value="1"/>
</dbReference>
<feature type="transmembrane region" description="Helical" evidence="11">
    <location>
        <begin position="12"/>
        <end position="32"/>
    </location>
</feature>
<dbReference type="InterPro" id="IPR043427">
    <property type="entry name" value="YscJ/FliF"/>
</dbReference>
<evidence type="ECO:0000256" key="5">
    <source>
        <dbReference type="ARBA" id="ARBA00022692"/>
    </source>
</evidence>
<dbReference type="GO" id="GO:0071973">
    <property type="term" value="P:bacterial-type flagellum-dependent cell motility"/>
    <property type="evidence" value="ECO:0007669"/>
    <property type="project" value="InterPro"/>
</dbReference>
<evidence type="ECO:0000256" key="4">
    <source>
        <dbReference type="ARBA" id="ARBA00022475"/>
    </source>
</evidence>
<comment type="similarity">
    <text evidence="3 9">Belongs to the FliF family.</text>
</comment>
<evidence type="ECO:0000256" key="8">
    <source>
        <dbReference type="ARBA" id="ARBA00023143"/>
    </source>
</evidence>
<dbReference type="RefSeq" id="WP_245903562.1">
    <property type="nucleotide sequence ID" value="NZ_QKYU01000017.1"/>
</dbReference>
<feature type="domain" description="Flagellar M-ring C-terminal" evidence="13">
    <location>
        <begin position="244"/>
        <end position="398"/>
    </location>
</feature>
<protein>
    <recommendedName>
        <fullName evidence="9">Flagellar M-ring protein</fullName>
    </recommendedName>
</protein>
<keyword evidence="5 11" id="KW-0812">Transmembrane</keyword>
<keyword evidence="7 11" id="KW-0472">Membrane</keyword>
<evidence type="ECO:0000256" key="6">
    <source>
        <dbReference type="ARBA" id="ARBA00022989"/>
    </source>
</evidence>
<evidence type="ECO:0000256" key="10">
    <source>
        <dbReference type="SAM" id="MobiDB-lite"/>
    </source>
</evidence>
<feature type="domain" description="Flagellar M-ring N-terminal" evidence="12">
    <location>
        <begin position="35"/>
        <end position="210"/>
    </location>
</feature>
<reference evidence="14 15" key="1">
    <citation type="submission" date="2018-06" db="EMBL/GenBank/DDBJ databases">
        <title>Genomic Encyclopedia of Archaeal and Bacterial Type Strains, Phase II (KMG-II): from individual species to whole genera.</title>
        <authorList>
            <person name="Goeker M."/>
        </authorList>
    </citation>
    <scope>NUCLEOTIDE SEQUENCE [LARGE SCALE GENOMIC DNA]</scope>
    <source>
        <strain evidence="14 15">DSM 24525</strain>
    </source>
</reference>
<keyword evidence="14" id="KW-0969">Cilium</keyword>
<evidence type="ECO:0000256" key="3">
    <source>
        <dbReference type="ARBA" id="ARBA00007971"/>
    </source>
</evidence>
<dbReference type="Pfam" id="PF08345">
    <property type="entry name" value="YscJ_FliF_C"/>
    <property type="match status" value="1"/>
</dbReference>
<dbReference type="InterPro" id="IPR006182">
    <property type="entry name" value="FliF_N_dom"/>
</dbReference>
<keyword evidence="8 9" id="KW-0975">Bacterial flagellum</keyword>
<comment type="caution">
    <text evidence="14">The sequence shown here is derived from an EMBL/GenBank/DDBJ whole genome shotgun (WGS) entry which is preliminary data.</text>
</comment>
<evidence type="ECO:0000256" key="9">
    <source>
        <dbReference type="PIRNR" id="PIRNR004862"/>
    </source>
</evidence>
<dbReference type="GO" id="GO:0005886">
    <property type="term" value="C:plasma membrane"/>
    <property type="evidence" value="ECO:0007669"/>
    <property type="project" value="UniProtKB-SubCell"/>
</dbReference>
<dbReference type="InterPro" id="IPR000067">
    <property type="entry name" value="FlgMring_FliF"/>
</dbReference>
<keyword evidence="15" id="KW-1185">Reference proteome</keyword>
<feature type="region of interest" description="Disordered" evidence="10">
    <location>
        <begin position="270"/>
        <end position="296"/>
    </location>
</feature>